<dbReference type="EMBL" id="JBHUHX010000016">
    <property type="protein sequence ID" value="MFD2111762.1"/>
    <property type="molecule type" value="Genomic_DNA"/>
</dbReference>
<proteinExistence type="predicted"/>
<keyword evidence="3" id="KW-1185">Reference proteome</keyword>
<gene>
    <name evidence="2" type="ORF">ACFSJC_07915</name>
</gene>
<protein>
    <recommendedName>
        <fullName evidence="4">DUF3300 domain-containing protein</fullName>
    </recommendedName>
</protein>
<dbReference type="RefSeq" id="WP_386025466.1">
    <property type="nucleotide sequence ID" value="NZ_JBHUHX010000016.1"/>
</dbReference>
<keyword evidence="1" id="KW-0732">Signal</keyword>
<feature type="chain" id="PRO_5047344703" description="DUF3300 domain-containing protein" evidence="1">
    <location>
        <begin position="38"/>
        <end position="107"/>
    </location>
</feature>
<comment type="caution">
    <text evidence="2">The sequence shown here is derived from an EMBL/GenBank/DDBJ whole genome shotgun (WGS) entry which is preliminary data.</text>
</comment>
<reference evidence="3" key="1">
    <citation type="journal article" date="2019" name="Int. J. Syst. Evol. Microbiol.">
        <title>The Global Catalogue of Microorganisms (GCM) 10K type strain sequencing project: providing services to taxonomists for standard genome sequencing and annotation.</title>
        <authorList>
            <consortium name="The Broad Institute Genomics Platform"/>
            <consortium name="The Broad Institute Genome Sequencing Center for Infectious Disease"/>
            <person name="Wu L."/>
            <person name="Ma J."/>
        </authorList>
    </citation>
    <scope>NUCLEOTIDE SEQUENCE [LARGE SCALE GENOMIC DNA]</scope>
    <source>
        <strain evidence="3">KACC 12597</strain>
    </source>
</reference>
<sequence>MSPVSTTFHTPKLTRLVTLFSAILVAGSLALPTAASAGGRGWDSHRDADRWDSPPPRHFRHHHRRHHHHNHRRTYIYDYGYRPRVVYKERWPRRHRRDGVTIIYRDY</sequence>
<feature type="signal peptide" evidence="1">
    <location>
        <begin position="1"/>
        <end position="37"/>
    </location>
</feature>
<evidence type="ECO:0000313" key="2">
    <source>
        <dbReference type="EMBL" id="MFD2111762.1"/>
    </source>
</evidence>
<evidence type="ECO:0008006" key="4">
    <source>
        <dbReference type="Google" id="ProtNLM"/>
    </source>
</evidence>
<evidence type="ECO:0000256" key="1">
    <source>
        <dbReference type="SAM" id="SignalP"/>
    </source>
</evidence>
<name>A0ABW4Y6I0_9GAMM</name>
<accession>A0ABW4Y6I0</accession>
<evidence type="ECO:0000313" key="3">
    <source>
        <dbReference type="Proteomes" id="UP001597337"/>
    </source>
</evidence>
<dbReference type="Proteomes" id="UP001597337">
    <property type="component" value="Unassembled WGS sequence"/>
</dbReference>
<organism evidence="2 3">
    <name type="scientific">Thiorhodococcus fuscus</name>
    <dbReference type="NCBI Taxonomy" id="527200"/>
    <lineage>
        <taxon>Bacteria</taxon>
        <taxon>Pseudomonadati</taxon>
        <taxon>Pseudomonadota</taxon>
        <taxon>Gammaproteobacteria</taxon>
        <taxon>Chromatiales</taxon>
        <taxon>Chromatiaceae</taxon>
        <taxon>Thiorhodococcus</taxon>
    </lineage>
</organism>